<dbReference type="InterPro" id="IPR047589">
    <property type="entry name" value="DUF11_rpt"/>
</dbReference>
<organism evidence="4 5">
    <name type="scientific">Candidatus Portnoybacteria bacterium CG10_big_fil_rev_8_21_14_0_10_44_7</name>
    <dbReference type="NCBI Taxonomy" id="1974816"/>
    <lineage>
        <taxon>Bacteria</taxon>
        <taxon>Candidatus Portnoyibacteriota</taxon>
    </lineage>
</organism>
<name>A0A2M8KIY7_9BACT</name>
<dbReference type="PANTHER" id="PTHR34819">
    <property type="entry name" value="LARGE CYSTEINE-RICH PERIPLASMIC PROTEIN OMCB"/>
    <property type="match status" value="1"/>
</dbReference>
<feature type="domain" description="DUF11" evidence="3">
    <location>
        <begin position="349"/>
        <end position="443"/>
    </location>
</feature>
<evidence type="ECO:0000259" key="3">
    <source>
        <dbReference type="Pfam" id="PF01345"/>
    </source>
</evidence>
<dbReference type="EMBL" id="PFEA01000024">
    <property type="protein sequence ID" value="PJE59884.1"/>
    <property type="molecule type" value="Genomic_DNA"/>
</dbReference>
<feature type="signal peptide" evidence="2">
    <location>
        <begin position="1"/>
        <end position="23"/>
    </location>
</feature>
<feature type="chain" id="PRO_5014753865" description="DUF11 domain-containing protein" evidence="2">
    <location>
        <begin position="24"/>
        <end position="656"/>
    </location>
</feature>
<evidence type="ECO:0000313" key="5">
    <source>
        <dbReference type="Proteomes" id="UP000231086"/>
    </source>
</evidence>
<keyword evidence="1" id="KW-1133">Transmembrane helix</keyword>
<keyword evidence="1" id="KW-0812">Transmembrane</keyword>
<keyword evidence="2" id="KW-0732">Signal</keyword>
<accession>A0A2M8KIY7</accession>
<dbReference type="Proteomes" id="UP000231086">
    <property type="component" value="Unassembled WGS sequence"/>
</dbReference>
<protein>
    <recommendedName>
        <fullName evidence="3">DUF11 domain-containing protein</fullName>
    </recommendedName>
</protein>
<dbReference type="NCBIfam" id="TIGR01451">
    <property type="entry name" value="B_ant_repeat"/>
    <property type="match status" value="3"/>
</dbReference>
<dbReference type="InterPro" id="IPR051172">
    <property type="entry name" value="Chlamydia_OmcB"/>
</dbReference>
<feature type="transmembrane region" description="Helical" evidence="1">
    <location>
        <begin position="611"/>
        <end position="633"/>
    </location>
</feature>
<feature type="domain" description="DUF11" evidence="3">
    <location>
        <begin position="486"/>
        <end position="582"/>
    </location>
</feature>
<dbReference type="Gene3D" id="2.60.40.1170">
    <property type="entry name" value="Mu homology domain, subdomain B"/>
    <property type="match status" value="1"/>
</dbReference>
<dbReference type="AlphaFoldDB" id="A0A2M8KIY7"/>
<comment type="caution">
    <text evidence="4">The sequence shown here is derived from an EMBL/GenBank/DDBJ whole genome shotgun (WGS) entry which is preliminary data.</text>
</comment>
<keyword evidence="1" id="KW-0472">Membrane</keyword>
<dbReference type="InterPro" id="IPR001434">
    <property type="entry name" value="OmcB-like_DUF11"/>
</dbReference>
<dbReference type="InterPro" id="IPR013783">
    <property type="entry name" value="Ig-like_fold"/>
</dbReference>
<dbReference type="Pfam" id="PF01345">
    <property type="entry name" value="DUF11"/>
    <property type="match status" value="3"/>
</dbReference>
<evidence type="ECO:0000256" key="2">
    <source>
        <dbReference type="SAM" id="SignalP"/>
    </source>
</evidence>
<sequence>MKKFISFFTLLVLGASLAPSAMAANPTFNQDAQDLKLLVVANKTANSGWQNSNVAANANDTVAFQVYYHNNVAGSTATNTRVRLNFPTGYQSALNVSAQLSADNSNTVTDSVTINSSAVAQKLTINTSSIRWYPDRSQNPQYISASASGNGYVEVNLGSIAGCWEHQGYVTFEGVLTPESTPPPSDNPNLTIDKQVRNLTQGDSWSSSVDAEQNDEVEYRIIVRSTGSTTAYGVRVRDELPSYVDYKNDSLRVDGTYLYNSDNDFFGSNGISLGSLSVNAEKEIRFRATVNYNYSGNITLTNYAYTWADSVSRKQDEASVYLRGDSSDNLSLYINKLVRNITRGESAFANSTNAQAGDRLQFSLRVTNSGNNTLYNARVWDDLPSYLSHVSGTTRTDSGYYIGDISNGTVNIGSLAKNNTREVTFEVTVQNGASGTLTNRGYARADSVPEVSDYAYVYVSGTPAPPGTSTLEKQVANISRPNGSFTSNTALVGERLRYTLIFRNSQNATLYNLKITDVLPSYTSYISNTGNGIYDSSTNSVVWTMASLGSGQSWNISYDVAVNSVPATNTLIRNTAIAQADSTSIIVSNEVITSIGQVLGVVTAQTGPGGLVAQLVAVFLMTALGVAIAYLWFNHWEKIEEWLNRAKLAALRKSSK</sequence>
<gene>
    <name evidence="4" type="ORF">COU85_01240</name>
</gene>
<reference evidence="5" key="1">
    <citation type="submission" date="2017-09" db="EMBL/GenBank/DDBJ databases">
        <title>Depth-based differentiation of microbial function through sediment-hosted aquifers and enrichment of novel symbionts in the deep terrestrial subsurface.</title>
        <authorList>
            <person name="Probst A.J."/>
            <person name="Ladd B."/>
            <person name="Jarett J.K."/>
            <person name="Geller-Mcgrath D.E."/>
            <person name="Sieber C.M.K."/>
            <person name="Emerson J.B."/>
            <person name="Anantharaman K."/>
            <person name="Thomas B.C."/>
            <person name="Malmstrom R."/>
            <person name="Stieglmeier M."/>
            <person name="Klingl A."/>
            <person name="Woyke T."/>
            <person name="Ryan C.M."/>
            <person name="Banfield J.F."/>
        </authorList>
    </citation>
    <scope>NUCLEOTIDE SEQUENCE [LARGE SCALE GENOMIC DNA]</scope>
</reference>
<dbReference type="Gene3D" id="2.60.40.10">
    <property type="entry name" value="Immunoglobulins"/>
    <property type="match status" value="1"/>
</dbReference>
<evidence type="ECO:0000313" key="4">
    <source>
        <dbReference type="EMBL" id="PJE59884.1"/>
    </source>
</evidence>
<proteinExistence type="predicted"/>
<dbReference type="PANTHER" id="PTHR34819:SF3">
    <property type="entry name" value="CELL SURFACE PROTEIN"/>
    <property type="match status" value="1"/>
</dbReference>
<feature type="domain" description="DUF11" evidence="3">
    <location>
        <begin position="210"/>
        <end position="305"/>
    </location>
</feature>
<evidence type="ECO:0000256" key="1">
    <source>
        <dbReference type="SAM" id="Phobius"/>
    </source>
</evidence>